<accession>A0A6J8BZA4</accession>
<evidence type="ECO:0000313" key="2">
    <source>
        <dbReference type="Proteomes" id="UP000507470"/>
    </source>
</evidence>
<gene>
    <name evidence="1" type="ORF">MCOR_23826</name>
</gene>
<sequence length="410" mass="47572">MDTTKLVDTTFFMCTGNELIRSEFDDHYFRIIHLKGPVCATVNLSAEHEQTIVKEYELPDRLRGQIFFGKPLCIGYSFPVYVFQYRLEDEWVDVMLMILNSENEKFHFVDYHALINEWWRDTNPLKEPLECLISPDLDMFLFRCPMEASDSLGLNWFSISEMSTTGERRKVLNLKAKGEISYIFHPSHPCSVISVLHINSGHLRIGLRHLNSKNMDVVHRNQENIKAGQKTVNKTFQENLKAGQKTVHKAFHENLIAGQKTVHKTYHENLNMLKTGQKTVLKPFHENLKTGKKTVHKLFHENLKTGQKTVLKPFHENLKAGQKTVHKTIYENLKAGQKTVLKPFHENLKTGQKTVHKSFHENLKTGQKTVLKPFHENLKAGQKTNHKTYHENIKTGQKTVLKPFHENLKD</sequence>
<dbReference type="Proteomes" id="UP000507470">
    <property type="component" value="Unassembled WGS sequence"/>
</dbReference>
<dbReference type="EMBL" id="CACVKT020004189">
    <property type="protein sequence ID" value="CAC5388571.1"/>
    <property type="molecule type" value="Genomic_DNA"/>
</dbReference>
<proteinExistence type="predicted"/>
<keyword evidence="2" id="KW-1185">Reference proteome</keyword>
<name>A0A6J8BZA4_MYTCO</name>
<reference evidence="1 2" key="1">
    <citation type="submission" date="2020-06" db="EMBL/GenBank/DDBJ databases">
        <authorList>
            <person name="Li R."/>
            <person name="Bekaert M."/>
        </authorList>
    </citation>
    <scope>NUCLEOTIDE SEQUENCE [LARGE SCALE GENOMIC DNA]</scope>
    <source>
        <strain evidence="2">wild</strain>
    </source>
</reference>
<evidence type="ECO:0000313" key="1">
    <source>
        <dbReference type="EMBL" id="CAC5388571.1"/>
    </source>
</evidence>
<protein>
    <submittedName>
        <fullName evidence="1">Uncharacterized protein</fullName>
    </submittedName>
</protein>
<organism evidence="1 2">
    <name type="scientific">Mytilus coruscus</name>
    <name type="common">Sea mussel</name>
    <dbReference type="NCBI Taxonomy" id="42192"/>
    <lineage>
        <taxon>Eukaryota</taxon>
        <taxon>Metazoa</taxon>
        <taxon>Spiralia</taxon>
        <taxon>Lophotrochozoa</taxon>
        <taxon>Mollusca</taxon>
        <taxon>Bivalvia</taxon>
        <taxon>Autobranchia</taxon>
        <taxon>Pteriomorphia</taxon>
        <taxon>Mytilida</taxon>
        <taxon>Mytiloidea</taxon>
        <taxon>Mytilidae</taxon>
        <taxon>Mytilinae</taxon>
        <taxon>Mytilus</taxon>
    </lineage>
</organism>
<dbReference type="AlphaFoldDB" id="A0A6J8BZA4"/>